<feature type="transmembrane region" description="Helical" evidence="1">
    <location>
        <begin position="17"/>
        <end position="40"/>
    </location>
</feature>
<dbReference type="InterPro" id="IPR023804">
    <property type="entry name" value="DUF3792_TM"/>
</dbReference>
<keyword evidence="1" id="KW-1133">Transmembrane helix</keyword>
<evidence type="ECO:0000256" key="1">
    <source>
        <dbReference type="SAM" id="Phobius"/>
    </source>
</evidence>
<reference evidence="2" key="2">
    <citation type="submission" date="2021-04" db="EMBL/GenBank/DDBJ databases">
        <authorList>
            <person name="Gilroy R."/>
        </authorList>
    </citation>
    <scope>NUCLEOTIDE SEQUENCE</scope>
    <source>
        <strain evidence="2">1068</strain>
    </source>
</reference>
<dbReference type="Proteomes" id="UP000824056">
    <property type="component" value="Unassembled WGS sequence"/>
</dbReference>
<proteinExistence type="predicted"/>
<accession>A0A9D2FQ32</accession>
<keyword evidence="1" id="KW-0472">Membrane</keyword>
<dbReference type="EMBL" id="DXBG01000127">
    <property type="protein sequence ID" value="HIZ65323.1"/>
    <property type="molecule type" value="Genomic_DNA"/>
</dbReference>
<organism evidence="2 3">
    <name type="scientific">Candidatus Blautia pullicola</name>
    <dbReference type="NCBI Taxonomy" id="2838498"/>
    <lineage>
        <taxon>Bacteria</taxon>
        <taxon>Bacillati</taxon>
        <taxon>Bacillota</taxon>
        <taxon>Clostridia</taxon>
        <taxon>Lachnospirales</taxon>
        <taxon>Lachnospiraceae</taxon>
        <taxon>Blautia</taxon>
    </lineage>
</organism>
<evidence type="ECO:0000313" key="2">
    <source>
        <dbReference type="EMBL" id="HIZ65323.1"/>
    </source>
</evidence>
<name>A0A9D2FQ32_9FIRM</name>
<feature type="transmembrane region" description="Helical" evidence="1">
    <location>
        <begin position="74"/>
        <end position="93"/>
    </location>
</feature>
<comment type="caution">
    <text evidence="2">The sequence shown here is derived from an EMBL/GenBank/DDBJ whole genome shotgun (WGS) entry which is preliminary data.</text>
</comment>
<dbReference type="AlphaFoldDB" id="A0A9D2FQ32"/>
<protein>
    <submittedName>
        <fullName evidence="2">TIGR04086 family membrane protein</fullName>
    </submittedName>
</protein>
<dbReference type="NCBIfam" id="TIGR04086">
    <property type="entry name" value="TIGR04086_membr"/>
    <property type="match status" value="1"/>
</dbReference>
<evidence type="ECO:0000313" key="3">
    <source>
        <dbReference type="Proteomes" id="UP000824056"/>
    </source>
</evidence>
<feature type="transmembrane region" description="Helical" evidence="1">
    <location>
        <begin position="105"/>
        <end position="122"/>
    </location>
</feature>
<reference evidence="2" key="1">
    <citation type="journal article" date="2021" name="PeerJ">
        <title>Extensive microbial diversity within the chicken gut microbiome revealed by metagenomics and culture.</title>
        <authorList>
            <person name="Gilroy R."/>
            <person name="Ravi A."/>
            <person name="Getino M."/>
            <person name="Pursley I."/>
            <person name="Horton D.L."/>
            <person name="Alikhan N.F."/>
            <person name="Baker D."/>
            <person name="Gharbi K."/>
            <person name="Hall N."/>
            <person name="Watson M."/>
            <person name="Adriaenssens E.M."/>
            <person name="Foster-Nyarko E."/>
            <person name="Jarju S."/>
            <person name="Secka A."/>
            <person name="Antonio M."/>
            <person name="Oren A."/>
            <person name="Chaudhuri R.R."/>
            <person name="La Ragione R."/>
            <person name="Hildebrand F."/>
            <person name="Pallen M.J."/>
        </authorList>
    </citation>
    <scope>NUCLEOTIDE SEQUENCE</scope>
    <source>
        <strain evidence="2">1068</strain>
    </source>
</reference>
<feature type="transmembrane region" description="Helical" evidence="1">
    <location>
        <begin position="46"/>
        <end position="65"/>
    </location>
</feature>
<keyword evidence="1" id="KW-0812">Transmembrane</keyword>
<dbReference type="Pfam" id="PF12670">
    <property type="entry name" value="DUF3792"/>
    <property type="match status" value="1"/>
</dbReference>
<sequence>MDETLVKISKPLQMMKALLLSYVITGILLLGLAFLLYKLGWGESQVNLGILVIYILSCLVGGFYMGKKAKSKRFLWGIGLGAGYALLLTAVTFLTEHQTGDMKEALLMFFLCMMGGALGGMLS</sequence>
<gene>
    <name evidence="2" type="ORF">H9809_05385</name>
</gene>